<dbReference type="Pfam" id="PF11887">
    <property type="entry name" value="Mce4_CUP1"/>
    <property type="match status" value="1"/>
</dbReference>
<evidence type="ECO:0000259" key="3">
    <source>
        <dbReference type="Pfam" id="PF11887"/>
    </source>
</evidence>
<keyword evidence="5" id="KW-1185">Reference proteome</keyword>
<name>A0A2S1R912_9ACTN</name>
<dbReference type="InterPro" id="IPR003399">
    <property type="entry name" value="Mce/MlaD"/>
</dbReference>
<gene>
    <name evidence="4" type="ORF">A6035_11925</name>
</gene>
<dbReference type="InterPro" id="IPR024516">
    <property type="entry name" value="Mce_C"/>
</dbReference>
<dbReference type="GO" id="GO:0005576">
    <property type="term" value="C:extracellular region"/>
    <property type="evidence" value="ECO:0007669"/>
    <property type="project" value="TreeGrafter"/>
</dbReference>
<protein>
    <submittedName>
        <fullName evidence="4">Uncharacterized protein</fullName>
    </submittedName>
</protein>
<dbReference type="RefSeq" id="WP_108847971.1">
    <property type="nucleotide sequence ID" value="NZ_CP015449.1"/>
</dbReference>
<evidence type="ECO:0000313" key="4">
    <source>
        <dbReference type="EMBL" id="AWH92763.1"/>
    </source>
</evidence>
<reference evidence="4 5" key="1">
    <citation type="submission" date="2016-04" db="EMBL/GenBank/DDBJ databases">
        <title>Complete genome sequence of Dietzia lutea YIM 80766T, a strain isolated from desert soil in Egypt.</title>
        <authorList>
            <person name="Zhao J."/>
            <person name="Hu B."/>
            <person name="Geng S."/>
            <person name="Nie Y."/>
            <person name="Tang Y."/>
        </authorList>
    </citation>
    <scope>NUCLEOTIDE SEQUENCE [LARGE SCALE GENOMIC DNA]</scope>
    <source>
        <strain evidence="4 5">YIM 80766</strain>
    </source>
</reference>
<evidence type="ECO:0000313" key="5">
    <source>
        <dbReference type="Proteomes" id="UP000244928"/>
    </source>
</evidence>
<evidence type="ECO:0000259" key="2">
    <source>
        <dbReference type="Pfam" id="PF02470"/>
    </source>
</evidence>
<keyword evidence="1" id="KW-1133">Transmembrane helix</keyword>
<dbReference type="NCBIfam" id="TIGR00996">
    <property type="entry name" value="Mtu_fam_mce"/>
    <property type="match status" value="1"/>
</dbReference>
<organism evidence="4 5">
    <name type="scientific">Dietzia lutea</name>
    <dbReference type="NCBI Taxonomy" id="546160"/>
    <lineage>
        <taxon>Bacteria</taxon>
        <taxon>Bacillati</taxon>
        <taxon>Actinomycetota</taxon>
        <taxon>Actinomycetes</taxon>
        <taxon>Mycobacteriales</taxon>
        <taxon>Dietziaceae</taxon>
        <taxon>Dietzia</taxon>
    </lineage>
</organism>
<dbReference type="Proteomes" id="UP000244928">
    <property type="component" value="Chromosome"/>
</dbReference>
<feature type="transmembrane region" description="Helical" evidence="1">
    <location>
        <begin position="21"/>
        <end position="45"/>
    </location>
</feature>
<dbReference type="InterPro" id="IPR005693">
    <property type="entry name" value="Mce"/>
</dbReference>
<dbReference type="GO" id="GO:0051701">
    <property type="term" value="P:biological process involved in interaction with host"/>
    <property type="evidence" value="ECO:0007669"/>
    <property type="project" value="TreeGrafter"/>
</dbReference>
<dbReference type="KEGG" id="dlu:A6035_11925"/>
<sequence length="382" mass="40662">MSRHQASASAHRAPRRHRRRSRAALPAAIYTVVMALVLAGLWVVFAQVRFGESATYTAEFTDVSGLEAGETVRVHGVEVGRVDAVDFHVAGSDAGAGTDGDGDAASASAPTVTVRFSLHDDYRPRGTTGATVRYLNLVGDRYLELTDDADPADPADPTAKLPDGATIGLDRTTPALDLDALVGSFQPLFRVLEPGQVNRLSGELIAVLQGQQDDVGVIVRAVGEVTGHLADRDRVIGSVITHLGRVLDTLERQQPALEQSLVHARELTSALAADAETVASATRHLDDTAAELATLAGDVRPDLRADMDGVDAVARQVDSRRETLAQLLTELPETYRSLTRLGAYGGFFNYYLCGLQIRVSDLRGGSTTSPLFTQEGGRCAPA</sequence>
<dbReference type="PANTHER" id="PTHR33371">
    <property type="entry name" value="INTERMEMBRANE PHOSPHOLIPID TRANSPORT SYSTEM BINDING PROTEIN MLAD-RELATED"/>
    <property type="match status" value="1"/>
</dbReference>
<feature type="domain" description="Mce/MlaD" evidence="2">
    <location>
        <begin position="55"/>
        <end position="146"/>
    </location>
</feature>
<proteinExistence type="predicted"/>
<keyword evidence="1" id="KW-0812">Transmembrane</keyword>
<keyword evidence="1" id="KW-0472">Membrane</keyword>
<dbReference type="PANTHER" id="PTHR33371:SF17">
    <property type="entry name" value="MCE-FAMILY PROTEIN MCE1B"/>
    <property type="match status" value="1"/>
</dbReference>
<dbReference type="AlphaFoldDB" id="A0A2S1R912"/>
<accession>A0A2S1R912</accession>
<dbReference type="InterPro" id="IPR052336">
    <property type="entry name" value="MlaD_Phospholipid_Transporter"/>
</dbReference>
<dbReference type="Pfam" id="PF02470">
    <property type="entry name" value="MlaD"/>
    <property type="match status" value="1"/>
</dbReference>
<dbReference type="EMBL" id="CP015449">
    <property type="protein sequence ID" value="AWH92763.1"/>
    <property type="molecule type" value="Genomic_DNA"/>
</dbReference>
<evidence type="ECO:0000256" key="1">
    <source>
        <dbReference type="SAM" id="Phobius"/>
    </source>
</evidence>
<feature type="domain" description="Mammalian cell entry C-terminal" evidence="3">
    <location>
        <begin position="159"/>
        <end position="358"/>
    </location>
</feature>